<evidence type="ECO:0000256" key="1">
    <source>
        <dbReference type="SAM" id="Phobius"/>
    </source>
</evidence>
<organism evidence="2 3">
    <name type="scientific">Acetobacter lambici</name>
    <dbReference type="NCBI Taxonomy" id="1332824"/>
    <lineage>
        <taxon>Bacteria</taxon>
        <taxon>Pseudomonadati</taxon>
        <taxon>Pseudomonadota</taxon>
        <taxon>Alphaproteobacteria</taxon>
        <taxon>Acetobacterales</taxon>
        <taxon>Acetobacteraceae</taxon>
        <taxon>Acetobacter</taxon>
    </lineage>
</organism>
<keyword evidence="1" id="KW-0812">Transmembrane</keyword>
<reference evidence="2 3" key="1">
    <citation type="submission" date="2022-06" db="EMBL/GenBank/DDBJ databases">
        <title>Acetobacer genomes from food samples.</title>
        <authorList>
            <person name="Sombolestani A."/>
        </authorList>
    </citation>
    <scope>NUCLEOTIDE SEQUENCE [LARGE SCALE GENOMIC DNA]</scope>
    <source>
        <strain evidence="2 3">R-83285</strain>
    </source>
</reference>
<accession>A0ABT1F3F6</accession>
<comment type="caution">
    <text evidence="2">The sequence shown here is derived from an EMBL/GenBank/DDBJ whole genome shotgun (WGS) entry which is preliminary data.</text>
</comment>
<feature type="transmembrane region" description="Helical" evidence="1">
    <location>
        <begin position="7"/>
        <end position="26"/>
    </location>
</feature>
<keyword evidence="1" id="KW-1133">Transmembrane helix</keyword>
<sequence>MSKNTKEFVLWFSAFVIVGGIMWGGIDNPAQLSSATMGPICSGTSLHHYWNSAINKLFQLGSNNLSV</sequence>
<proteinExistence type="predicted"/>
<evidence type="ECO:0000313" key="3">
    <source>
        <dbReference type="Proteomes" id="UP001523528"/>
    </source>
</evidence>
<evidence type="ECO:0000313" key="2">
    <source>
        <dbReference type="EMBL" id="MCP1259748.1"/>
    </source>
</evidence>
<dbReference type="RefSeq" id="WP_165992962.1">
    <property type="nucleotide sequence ID" value="NZ_JAMYZY010000050.1"/>
</dbReference>
<keyword evidence="1" id="KW-0472">Membrane</keyword>
<protein>
    <submittedName>
        <fullName evidence="2">Uncharacterized protein</fullName>
    </submittedName>
</protein>
<dbReference type="EMBL" id="JAMYZZ010000049">
    <property type="protein sequence ID" value="MCP1259748.1"/>
    <property type="molecule type" value="Genomic_DNA"/>
</dbReference>
<keyword evidence="3" id="KW-1185">Reference proteome</keyword>
<dbReference type="Proteomes" id="UP001523528">
    <property type="component" value="Unassembled WGS sequence"/>
</dbReference>
<name>A0ABT1F3F6_9PROT</name>
<gene>
    <name evidence="2" type="ORF">NKW50_14240</name>
</gene>